<protein>
    <recommendedName>
        <fullName evidence="4">ribonuclease Z</fullName>
        <ecNumber evidence="4">3.1.26.11</ecNumber>
    </recommendedName>
</protein>
<dbReference type="EC" id="3.1.26.11" evidence="4"/>
<dbReference type="Pfam" id="PF13691">
    <property type="entry name" value="Lactamase_B_4"/>
    <property type="match status" value="1"/>
</dbReference>
<keyword evidence="9" id="KW-0378">Hydrolase</keyword>
<evidence type="ECO:0000256" key="6">
    <source>
        <dbReference type="ARBA" id="ARBA00022722"/>
    </source>
</evidence>
<evidence type="ECO:0000313" key="13">
    <source>
        <dbReference type="EMBL" id="KAJ5162034.1"/>
    </source>
</evidence>
<keyword evidence="14" id="KW-1185">Reference proteome</keyword>
<evidence type="ECO:0000256" key="7">
    <source>
        <dbReference type="ARBA" id="ARBA00022723"/>
    </source>
</evidence>
<feature type="compositionally biased region" description="Basic residues" evidence="11">
    <location>
        <begin position="1006"/>
        <end position="1015"/>
    </location>
</feature>
<dbReference type="Gene3D" id="3.60.15.10">
    <property type="entry name" value="Ribonuclease Z/Hydroxyacylglutathione hydrolase-like"/>
    <property type="match status" value="2"/>
</dbReference>
<organism evidence="13 14">
    <name type="scientific">Penicillium capsulatum</name>
    <dbReference type="NCBI Taxonomy" id="69766"/>
    <lineage>
        <taxon>Eukaryota</taxon>
        <taxon>Fungi</taxon>
        <taxon>Dikarya</taxon>
        <taxon>Ascomycota</taxon>
        <taxon>Pezizomycotina</taxon>
        <taxon>Eurotiomycetes</taxon>
        <taxon>Eurotiomycetidae</taxon>
        <taxon>Eurotiales</taxon>
        <taxon>Aspergillaceae</taxon>
        <taxon>Penicillium</taxon>
    </lineage>
</organism>
<gene>
    <name evidence="13" type="ORF">N7492_007426</name>
</gene>
<evidence type="ECO:0000256" key="11">
    <source>
        <dbReference type="SAM" id="MobiDB-lite"/>
    </source>
</evidence>
<dbReference type="Proteomes" id="UP001146351">
    <property type="component" value="Unassembled WGS sequence"/>
</dbReference>
<dbReference type="CDD" id="cd07718">
    <property type="entry name" value="RNaseZ_ELAC1_ELAC2-C-term-like_MBL-fold"/>
    <property type="match status" value="1"/>
</dbReference>
<feature type="region of interest" description="Disordered" evidence="11">
    <location>
        <begin position="195"/>
        <end position="232"/>
    </location>
</feature>
<dbReference type="GO" id="GO:1990180">
    <property type="term" value="P:mitochondrial tRNA 3'-end processing"/>
    <property type="evidence" value="ECO:0007669"/>
    <property type="project" value="TreeGrafter"/>
</dbReference>
<feature type="region of interest" description="Disordered" evidence="11">
    <location>
        <begin position="876"/>
        <end position="923"/>
    </location>
</feature>
<dbReference type="AlphaFoldDB" id="A0A9W9LLP1"/>
<evidence type="ECO:0000313" key="14">
    <source>
        <dbReference type="Proteomes" id="UP001146351"/>
    </source>
</evidence>
<evidence type="ECO:0000256" key="3">
    <source>
        <dbReference type="ARBA" id="ARBA00007823"/>
    </source>
</evidence>
<keyword evidence="6" id="KW-0540">Nuclease</keyword>
<evidence type="ECO:0000256" key="1">
    <source>
        <dbReference type="ARBA" id="ARBA00000402"/>
    </source>
</evidence>
<accession>A0A9W9LLP1</accession>
<feature type="compositionally biased region" description="Polar residues" evidence="11">
    <location>
        <begin position="1042"/>
        <end position="1055"/>
    </location>
</feature>
<feature type="region of interest" description="Disordered" evidence="11">
    <location>
        <begin position="84"/>
        <end position="112"/>
    </location>
</feature>
<reference evidence="13" key="2">
    <citation type="journal article" date="2023" name="IMA Fungus">
        <title>Comparative genomic study of the Penicillium genus elucidates a diverse pangenome and 15 lateral gene transfer events.</title>
        <authorList>
            <person name="Petersen C."/>
            <person name="Sorensen T."/>
            <person name="Nielsen M.R."/>
            <person name="Sondergaard T.E."/>
            <person name="Sorensen J.L."/>
            <person name="Fitzpatrick D.A."/>
            <person name="Frisvad J.C."/>
            <person name="Nielsen K.L."/>
        </authorList>
    </citation>
    <scope>NUCLEOTIDE SEQUENCE</scope>
    <source>
        <strain evidence="13">IBT 21917</strain>
    </source>
</reference>
<dbReference type="GO" id="GO:0005739">
    <property type="term" value="C:mitochondrion"/>
    <property type="evidence" value="ECO:0007669"/>
    <property type="project" value="TreeGrafter"/>
</dbReference>
<evidence type="ECO:0000256" key="2">
    <source>
        <dbReference type="ARBA" id="ARBA00001947"/>
    </source>
</evidence>
<dbReference type="GO" id="GO:0046872">
    <property type="term" value="F:metal ion binding"/>
    <property type="evidence" value="ECO:0007669"/>
    <property type="project" value="UniProtKB-KW"/>
</dbReference>
<reference evidence="13" key="1">
    <citation type="submission" date="2022-11" db="EMBL/GenBank/DDBJ databases">
        <authorList>
            <person name="Petersen C."/>
        </authorList>
    </citation>
    <scope>NUCLEOTIDE SEQUENCE</scope>
    <source>
        <strain evidence="13">IBT 21917</strain>
    </source>
</reference>
<keyword evidence="5" id="KW-0819">tRNA processing</keyword>
<comment type="catalytic activity">
    <reaction evidence="1">
        <text>Endonucleolytic cleavage of RNA, removing extra 3' nucleotides from tRNA precursor, generating 3' termini of tRNAs. A 3'-hydroxy group is left at the tRNA terminus and a 5'-phosphoryl group is left at the trailer molecule.</text>
        <dbReference type="EC" id="3.1.26.11"/>
    </reaction>
</comment>
<evidence type="ECO:0000259" key="12">
    <source>
        <dbReference type="Pfam" id="PF13691"/>
    </source>
</evidence>
<feature type="region of interest" description="Disordered" evidence="11">
    <location>
        <begin position="997"/>
        <end position="1022"/>
    </location>
</feature>
<dbReference type="Pfam" id="PF23023">
    <property type="entry name" value="Anti-Pycsar_Apyc1"/>
    <property type="match status" value="1"/>
</dbReference>
<dbReference type="EMBL" id="JAPQKO010000005">
    <property type="protein sequence ID" value="KAJ5162034.1"/>
    <property type="molecule type" value="Genomic_DNA"/>
</dbReference>
<sequence>MKFFSQVVTTTTADTPGTIIELNFPDKRYFFGQLAEGTQRACTERGTRLTYLTDIFITGRTEWANTGGLIGTILTIADSVTSSSAANEEQQKTKAANRAANPLHPNDTGNGQTSRFPNLGQAIVKGSLNVHGATNLTHTLATARRFVFRKGMPVYTKEYSAESIARQASIETADPFEKPTWSDSNIKVWALPIKPLSSSPHTQSPPRPQSPRKRSLGEFQENDEEGDGYEKRARDLSIKQAIVADMFNSSWKMDSLVETPLAQVAMPATLFVRNPETKDLERYNGPLPGQGKPLPDINVLVRKPWPGATVTSVPPTSPSPEALCYIVRNQDIRGKFDIAKARELKVPKGPAYTQLTRGQSVVSVDGNTITPEMVLGAPRLGKGTAIMDVPSPEYVESLLNRPEWKSPAVMTELRVFFWILGPGVGAHPKLQEFIASMSHCKHTVSGPDYCPNYLAFASAAQATIRLARLKGDSYSIPVHDNTALPQNDISVAPSSSQVAATPNTLFEPLRPGFVFDMEPEFKVKREEAMTPLNTAQTLSRIPKSIEQRMRVIRTRVAKPQFQQHLTDFRKDLPGADAEIIPLGTGSSSPSKYRNVSATLIYAPGHGYYLLDCGENTLGQLKRVFEPEQLREVFRNLRMIWISHLHADHHLGTASVIKEWYRQNYGFGPKPATTPETDMAQILQEKRLFLVSDEMMVAWLEEYAAVEDIGFDKVVPLCAHADVHQPSITSTFTYRHEQNGGPPFSRNAPGRTTLDFKDQESPLTPLLKSAIGLDDILIAPVKHCRGSLAISIVFPDGFKVSYSGDCRPSEKFASIGRDSTVLIHEATFQDDMVGSAIAKRHSTFAEALDVGRRMQARSIFLTHFSQRYQKIAHVDQQAGTHNEVKDPASRRESVQNTSANPDIPLDDPEAEPDSASPGAGCSLSDDIVTSQKLQKPLQVEGGSLIPGVNAPVAAAMDYMRVKVGDLPLAQAFAPAVEKLIDLIERDSDRTAQVLRKKRQAEEEARKSQKQKNHAKGKAAGAAAVAAAAATAESEVVAAEESQKSVWSASESESGWETSDCEV</sequence>
<comment type="caution">
    <text evidence="13">The sequence shown here is derived from an EMBL/GenBank/DDBJ whole genome shotgun (WGS) entry which is preliminary data.</text>
</comment>
<feature type="compositionally biased region" description="Basic and acidic residues" evidence="11">
    <location>
        <begin position="881"/>
        <end position="892"/>
    </location>
</feature>
<dbReference type="OrthoDB" id="527344at2759"/>
<comment type="cofactor">
    <cofactor evidence="2">
        <name>Zn(2+)</name>
        <dbReference type="ChEBI" id="CHEBI:29105"/>
    </cofactor>
</comment>
<dbReference type="PANTHER" id="PTHR12553:SF49">
    <property type="entry name" value="ZINC PHOSPHODIESTERASE ELAC PROTEIN 2"/>
    <property type="match status" value="1"/>
</dbReference>
<proteinExistence type="inferred from homology"/>
<dbReference type="PANTHER" id="PTHR12553">
    <property type="entry name" value="ZINC PHOSPHODIESTERASE ELAC PROTEIN 2"/>
    <property type="match status" value="1"/>
</dbReference>
<keyword evidence="10" id="KW-0862">Zinc</keyword>
<evidence type="ECO:0000256" key="9">
    <source>
        <dbReference type="ARBA" id="ARBA00022801"/>
    </source>
</evidence>
<dbReference type="SUPFAM" id="SSF56281">
    <property type="entry name" value="Metallo-hydrolase/oxidoreductase"/>
    <property type="match status" value="2"/>
</dbReference>
<dbReference type="InterPro" id="IPR036866">
    <property type="entry name" value="RibonucZ/Hydroxyglut_hydro"/>
</dbReference>
<feature type="region of interest" description="Disordered" evidence="11">
    <location>
        <begin position="1036"/>
        <end position="1061"/>
    </location>
</feature>
<dbReference type="InterPro" id="IPR047151">
    <property type="entry name" value="RNZ2-like"/>
</dbReference>
<evidence type="ECO:0000256" key="10">
    <source>
        <dbReference type="ARBA" id="ARBA00022833"/>
    </source>
</evidence>
<evidence type="ECO:0000256" key="5">
    <source>
        <dbReference type="ARBA" id="ARBA00022694"/>
    </source>
</evidence>
<evidence type="ECO:0000256" key="8">
    <source>
        <dbReference type="ARBA" id="ARBA00022759"/>
    </source>
</evidence>
<feature type="domain" description="tRNase Z endonuclease" evidence="12">
    <location>
        <begin position="6"/>
        <end position="68"/>
    </location>
</feature>
<keyword evidence="7" id="KW-0479">Metal-binding</keyword>
<name>A0A9W9LLP1_9EURO</name>
<evidence type="ECO:0000256" key="4">
    <source>
        <dbReference type="ARBA" id="ARBA00012477"/>
    </source>
</evidence>
<dbReference type="GO" id="GO:0042781">
    <property type="term" value="F:3'-tRNA processing endoribonuclease activity"/>
    <property type="evidence" value="ECO:0007669"/>
    <property type="project" value="UniProtKB-EC"/>
</dbReference>
<comment type="similarity">
    <text evidence="3">Belongs to the RNase Z family.</text>
</comment>
<keyword evidence="8" id="KW-0255">Endonuclease</keyword>
<dbReference type="InterPro" id="IPR027794">
    <property type="entry name" value="tRNase_Z_dom"/>
</dbReference>